<dbReference type="PANTHER" id="PTHR22600:SF57">
    <property type="entry name" value="BETA-N-ACETYLHEXOSAMINIDASE"/>
    <property type="match status" value="1"/>
</dbReference>
<dbReference type="GO" id="GO:0030203">
    <property type="term" value="P:glycosaminoglycan metabolic process"/>
    <property type="evidence" value="ECO:0007669"/>
    <property type="project" value="TreeGrafter"/>
</dbReference>
<dbReference type="InterPro" id="IPR017853">
    <property type="entry name" value="GH"/>
</dbReference>
<gene>
    <name evidence="10" type="ORF">MuYL_3512</name>
</gene>
<dbReference type="SUPFAM" id="SSF55545">
    <property type="entry name" value="beta-N-acetylhexosaminidase-like domain"/>
    <property type="match status" value="1"/>
</dbReference>
<proteinExistence type="inferred from homology"/>
<dbReference type="Pfam" id="PF00728">
    <property type="entry name" value="Glyco_hydro_20"/>
    <property type="match status" value="1"/>
</dbReference>
<reference evidence="10 11" key="1">
    <citation type="submission" date="2017-08" db="EMBL/GenBank/DDBJ databases">
        <title>Complete genome sequence of Mucilaginibacter sp. strain BJC16-A31.</title>
        <authorList>
            <consortium name="Henan University of Science and Technology"/>
            <person name="You X."/>
        </authorList>
    </citation>
    <scope>NUCLEOTIDE SEQUENCE [LARGE SCALE GENOMIC DNA]</scope>
    <source>
        <strain evidence="10 11">BJC16-A31</strain>
    </source>
</reference>
<dbReference type="InterPro" id="IPR025705">
    <property type="entry name" value="Beta_hexosaminidase_sua/sub"/>
</dbReference>
<sequence length="597" mass="68008">MFFLSLRDQQTDIPAIQNSFNLNQFAKLVSVLFLLFPFCLSAQNISIIPQPRSIVKTNGRFELNNRTIIGMNNASLLKQAYYLKSELEKANGIAVTVDKDEVKALIDLQLVSADELPGSYHLTIESNKITITSAGNEGVFNGVVSLLQLIRTQPVGQVVNLPTCEINDVPRFQWRGFMLDESRHFFGKKKVEQLLDWMAFYKLNKFHWHLTDVDGWRLEIKKYPKLATAGGIGNKTDTLADAQYYTQSEIKEVVAYAADRFITVVPEIDMPGHATAANKAYPEYSGGSINKYPNFTFDPANEKTYQFLGDILKETNSMFPSGMIHLGGDEVSLGMQAWAGRPAIMDLMAKNRFTSLADLEHYFFRRMADSVISMNDKVLCWDEAADADLPADKTIVFWWRQNVPSQLQLALQKKYQVVLCPRLPMYFDFVQDKSQVSGRRWNGTLNSVSSVYNFPYKEFPADQLKSGQILGIQANLWTELVGSEKRLDYMVFPRMAALAEAAWTDSAGKDENSFNERLRADFVLYDKAGIYYFNPFDVSIHPEAIDFAPKIIKPQVRAKMHRHERKTKVRGHHNKSTHTKNGSKRHHSKAAKKRKHR</sequence>
<dbReference type="Gene3D" id="3.20.20.80">
    <property type="entry name" value="Glycosidases"/>
    <property type="match status" value="1"/>
</dbReference>
<dbReference type="EC" id="3.2.1.52" evidence="3"/>
<dbReference type="InterPro" id="IPR029018">
    <property type="entry name" value="Hex-like_dom2"/>
</dbReference>
<keyword evidence="4" id="KW-0378">Hydrolase</keyword>
<evidence type="ECO:0000259" key="8">
    <source>
        <dbReference type="Pfam" id="PF00728"/>
    </source>
</evidence>
<keyword evidence="11" id="KW-1185">Reference proteome</keyword>
<dbReference type="GO" id="GO:0004563">
    <property type="term" value="F:beta-N-acetylhexosaminidase activity"/>
    <property type="evidence" value="ECO:0007669"/>
    <property type="project" value="UniProtKB-EC"/>
</dbReference>
<dbReference type="AlphaFoldDB" id="A0A223NZU7"/>
<dbReference type="OrthoDB" id="1006965at2"/>
<feature type="active site" description="Proton donor" evidence="6">
    <location>
        <position position="330"/>
    </location>
</feature>
<evidence type="ECO:0000313" key="11">
    <source>
        <dbReference type="Proteomes" id="UP000215002"/>
    </source>
</evidence>
<keyword evidence="5" id="KW-0326">Glycosidase</keyword>
<evidence type="ECO:0000259" key="9">
    <source>
        <dbReference type="Pfam" id="PF02838"/>
    </source>
</evidence>
<dbReference type="GO" id="GO:0016020">
    <property type="term" value="C:membrane"/>
    <property type="evidence" value="ECO:0007669"/>
    <property type="project" value="TreeGrafter"/>
</dbReference>
<feature type="domain" description="Beta-hexosaminidase bacterial type N-terminal" evidence="9">
    <location>
        <begin position="45"/>
        <end position="168"/>
    </location>
</feature>
<dbReference type="KEGG" id="muc:MuYL_3512"/>
<name>A0A223NZU7_9SPHI</name>
<feature type="domain" description="Glycoside hydrolase family 20 catalytic" evidence="8">
    <location>
        <begin position="172"/>
        <end position="505"/>
    </location>
</feature>
<evidence type="ECO:0000256" key="6">
    <source>
        <dbReference type="PIRSR" id="PIRSR625705-1"/>
    </source>
</evidence>
<dbReference type="GO" id="GO:0005975">
    <property type="term" value="P:carbohydrate metabolic process"/>
    <property type="evidence" value="ECO:0007669"/>
    <property type="project" value="InterPro"/>
</dbReference>
<evidence type="ECO:0000313" key="10">
    <source>
        <dbReference type="EMBL" id="ASU35397.1"/>
    </source>
</evidence>
<feature type="region of interest" description="Disordered" evidence="7">
    <location>
        <begin position="557"/>
        <end position="597"/>
    </location>
</feature>
<dbReference type="Pfam" id="PF02838">
    <property type="entry name" value="Glyco_hydro_20b"/>
    <property type="match status" value="1"/>
</dbReference>
<comment type="catalytic activity">
    <reaction evidence="1">
        <text>Hydrolysis of terminal non-reducing N-acetyl-D-hexosamine residues in N-acetyl-beta-D-hexosaminides.</text>
        <dbReference type="EC" id="3.2.1.52"/>
    </reaction>
</comment>
<dbReference type="EMBL" id="CP022743">
    <property type="protein sequence ID" value="ASU35397.1"/>
    <property type="molecule type" value="Genomic_DNA"/>
</dbReference>
<dbReference type="PANTHER" id="PTHR22600">
    <property type="entry name" value="BETA-HEXOSAMINIDASE"/>
    <property type="match status" value="1"/>
</dbReference>
<dbReference type="SUPFAM" id="SSF51445">
    <property type="entry name" value="(Trans)glycosidases"/>
    <property type="match status" value="1"/>
</dbReference>
<evidence type="ECO:0000256" key="3">
    <source>
        <dbReference type="ARBA" id="ARBA00012663"/>
    </source>
</evidence>
<comment type="similarity">
    <text evidence="2">Belongs to the glycosyl hydrolase 20 family.</text>
</comment>
<evidence type="ECO:0000256" key="7">
    <source>
        <dbReference type="SAM" id="MobiDB-lite"/>
    </source>
</evidence>
<accession>A0A223NZU7</accession>
<protein>
    <recommendedName>
        <fullName evidence="3">beta-N-acetylhexosaminidase</fullName>
        <ecNumber evidence="3">3.2.1.52</ecNumber>
    </recommendedName>
</protein>
<dbReference type="CDD" id="cd06563">
    <property type="entry name" value="GH20_chitobiase-like"/>
    <property type="match status" value="1"/>
</dbReference>
<organism evidence="10 11">
    <name type="scientific">Mucilaginibacter xinganensis</name>
    <dbReference type="NCBI Taxonomy" id="1234841"/>
    <lineage>
        <taxon>Bacteria</taxon>
        <taxon>Pseudomonadati</taxon>
        <taxon>Bacteroidota</taxon>
        <taxon>Sphingobacteriia</taxon>
        <taxon>Sphingobacteriales</taxon>
        <taxon>Sphingobacteriaceae</taxon>
        <taxon>Mucilaginibacter</taxon>
    </lineage>
</organism>
<evidence type="ECO:0000256" key="2">
    <source>
        <dbReference type="ARBA" id="ARBA00006285"/>
    </source>
</evidence>
<dbReference type="InterPro" id="IPR015882">
    <property type="entry name" value="HEX_bac_N"/>
</dbReference>
<evidence type="ECO:0000256" key="5">
    <source>
        <dbReference type="ARBA" id="ARBA00023295"/>
    </source>
</evidence>
<dbReference type="Gene3D" id="3.30.379.10">
    <property type="entry name" value="Chitobiase/beta-hexosaminidase domain 2-like"/>
    <property type="match status" value="1"/>
</dbReference>
<evidence type="ECO:0000256" key="1">
    <source>
        <dbReference type="ARBA" id="ARBA00001231"/>
    </source>
</evidence>
<dbReference type="InterPro" id="IPR015883">
    <property type="entry name" value="Glyco_hydro_20_cat"/>
</dbReference>
<evidence type="ECO:0000256" key="4">
    <source>
        <dbReference type="ARBA" id="ARBA00022801"/>
    </source>
</evidence>
<dbReference type="Proteomes" id="UP000215002">
    <property type="component" value="Chromosome"/>
</dbReference>
<dbReference type="PRINTS" id="PR00738">
    <property type="entry name" value="GLHYDRLASE20"/>
</dbReference>